<accession>A0A8X6N6W7</accession>
<name>A0A8X6N6W7_NEPPI</name>
<reference evidence="1" key="1">
    <citation type="submission" date="2020-08" db="EMBL/GenBank/DDBJ databases">
        <title>Multicomponent nature underlies the extraordinary mechanical properties of spider dragline silk.</title>
        <authorList>
            <person name="Kono N."/>
            <person name="Nakamura H."/>
            <person name="Mori M."/>
            <person name="Yoshida Y."/>
            <person name="Ohtoshi R."/>
            <person name="Malay A.D."/>
            <person name="Moran D.A.P."/>
            <person name="Tomita M."/>
            <person name="Numata K."/>
            <person name="Arakawa K."/>
        </authorList>
    </citation>
    <scope>NUCLEOTIDE SEQUENCE</scope>
</reference>
<dbReference type="AlphaFoldDB" id="A0A8X6N6W7"/>
<gene>
    <name evidence="1" type="ORF">NPIL_412531</name>
</gene>
<organism evidence="1 2">
    <name type="scientific">Nephila pilipes</name>
    <name type="common">Giant wood spider</name>
    <name type="synonym">Nephila maculata</name>
    <dbReference type="NCBI Taxonomy" id="299642"/>
    <lineage>
        <taxon>Eukaryota</taxon>
        <taxon>Metazoa</taxon>
        <taxon>Ecdysozoa</taxon>
        <taxon>Arthropoda</taxon>
        <taxon>Chelicerata</taxon>
        <taxon>Arachnida</taxon>
        <taxon>Araneae</taxon>
        <taxon>Araneomorphae</taxon>
        <taxon>Entelegynae</taxon>
        <taxon>Araneoidea</taxon>
        <taxon>Nephilidae</taxon>
        <taxon>Nephila</taxon>
    </lineage>
</organism>
<dbReference type="Proteomes" id="UP000887013">
    <property type="component" value="Unassembled WGS sequence"/>
</dbReference>
<keyword evidence="2" id="KW-1185">Reference proteome</keyword>
<evidence type="ECO:0000313" key="2">
    <source>
        <dbReference type="Proteomes" id="UP000887013"/>
    </source>
</evidence>
<protein>
    <submittedName>
        <fullName evidence="1">Uncharacterized protein</fullName>
    </submittedName>
</protein>
<proteinExistence type="predicted"/>
<comment type="caution">
    <text evidence="1">The sequence shown here is derived from an EMBL/GenBank/DDBJ whole genome shotgun (WGS) entry which is preliminary data.</text>
</comment>
<sequence>MTPISDRYMSIFPYPLHLFMACMHSDRVWVIYSGHCDTTYINNCYQVSFGILNSPPPPPGLSPKYPDMNIIMHLSKCCLLPLSPTELWAAIVKSNRELSPEYLDTLLEFMLRRESTVLRVRGRPTRY</sequence>
<dbReference type="PROSITE" id="PS51257">
    <property type="entry name" value="PROKAR_LIPOPROTEIN"/>
    <property type="match status" value="1"/>
</dbReference>
<evidence type="ECO:0000313" key="1">
    <source>
        <dbReference type="EMBL" id="GFS96761.1"/>
    </source>
</evidence>
<dbReference type="EMBL" id="BMAW01100788">
    <property type="protein sequence ID" value="GFS96761.1"/>
    <property type="molecule type" value="Genomic_DNA"/>
</dbReference>